<evidence type="ECO:0000313" key="1">
    <source>
        <dbReference type="EMBL" id="GAG05558.1"/>
    </source>
</evidence>
<dbReference type="InterPro" id="IPR024992">
    <property type="entry name" value="DUF3891"/>
</dbReference>
<accession>X0UZ45</accession>
<dbReference type="AlphaFoldDB" id="X0UZ45"/>
<comment type="caution">
    <text evidence="1">The sequence shown here is derived from an EMBL/GenBank/DDBJ whole genome shotgun (WGS) entry which is preliminary data.</text>
</comment>
<organism evidence="1">
    <name type="scientific">marine sediment metagenome</name>
    <dbReference type="NCBI Taxonomy" id="412755"/>
    <lineage>
        <taxon>unclassified sequences</taxon>
        <taxon>metagenomes</taxon>
        <taxon>ecological metagenomes</taxon>
    </lineage>
</organism>
<dbReference type="Pfam" id="PF13030">
    <property type="entry name" value="DUF3891"/>
    <property type="match status" value="1"/>
</dbReference>
<sequence>QLGADARYQAYLSGRGRLINANLLDACDRISVLLCASLPSPFEIQAQGATGETSTITFETVDDTTWRVHPWPLQGERLRIHCEGRRLAASSFSSQEEFSETMTRAPMVRLVFTLLRSSAVG</sequence>
<gene>
    <name evidence="1" type="ORF">S01H1_46146</name>
</gene>
<protein>
    <submittedName>
        <fullName evidence="1">Uncharacterized protein</fullName>
    </submittedName>
</protein>
<feature type="non-terminal residue" evidence="1">
    <location>
        <position position="1"/>
    </location>
</feature>
<reference evidence="1" key="1">
    <citation type="journal article" date="2014" name="Front. Microbiol.">
        <title>High frequency of phylogenetically diverse reductive dehalogenase-homologous genes in deep subseafloor sedimentary metagenomes.</title>
        <authorList>
            <person name="Kawai M."/>
            <person name="Futagami T."/>
            <person name="Toyoda A."/>
            <person name="Takaki Y."/>
            <person name="Nishi S."/>
            <person name="Hori S."/>
            <person name="Arai W."/>
            <person name="Tsubouchi T."/>
            <person name="Morono Y."/>
            <person name="Uchiyama I."/>
            <person name="Ito T."/>
            <person name="Fujiyama A."/>
            <person name="Inagaki F."/>
            <person name="Takami H."/>
        </authorList>
    </citation>
    <scope>NUCLEOTIDE SEQUENCE</scope>
    <source>
        <strain evidence="1">Expedition CK06-06</strain>
    </source>
</reference>
<dbReference type="EMBL" id="BARS01029526">
    <property type="protein sequence ID" value="GAG05558.1"/>
    <property type="molecule type" value="Genomic_DNA"/>
</dbReference>
<proteinExistence type="predicted"/>
<name>X0UZ45_9ZZZZ</name>